<keyword evidence="3" id="KW-0378">Hydrolase</keyword>
<reference evidence="8" key="1">
    <citation type="submission" date="2020-10" db="EMBL/GenBank/DDBJ databases">
        <authorList>
            <person name="Gilroy R."/>
        </authorList>
    </citation>
    <scope>NUCLEOTIDE SEQUENCE</scope>
    <source>
        <strain evidence="8">10532</strain>
    </source>
</reference>
<proteinExistence type="inferred from homology"/>
<dbReference type="GO" id="GO:0046872">
    <property type="term" value="F:metal ion binding"/>
    <property type="evidence" value="ECO:0007669"/>
    <property type="project" value="UniProtKB-KW"/>
</dbReference>
<reference evidence="8" key="2">
    <citation type="journal article" date="2021" name="PeerJ">
        <title>Extensive microbial diversity within the chicken gut microbiome revealed by metagenomics and culture.</title>
        <authorList>
            <person name="Gilroy R."/>
            <person name="Ravi A."/>
            <person name="Getino M."/>
            <person name="Pursley I."/>
            <person name="Horton D.L."/>
            <person name="Alikhan N.F."/>
            <person name="Baker D."/>
            <person name="Gharbi K."/>
            <person name="Hall N."/>
            <person name="Watson M."/>
            <person name="Adriaenssens E.M."/>
            <person name="Foster-Nyarko E."/>
            <person name="Jarju S."/>
            <person name="Secka A."/>
            <person name="Antonio M."/>
            <person name="Oren A."/>
            <person name="Chaudhuri R.R."/>
            <person name="La Ragione R."/>
            <person name="Hildebrand F."/>
            <person name="Pallen M.J."/>
        </authorList>
    </citation>
    <scope>NUCLEOTIDE SEQUENCE</scope>
    <source>
        <strain evidence="8">10532</strain>
    </source>
</reference>
<dbReference type="GO" id="GO:0008237">
    <property type="term" value="F:metallopeptidase activity"/>
    <property type="evidence" value="ECO:0007669"/>
    <property type="project" value="UniProtKB-KW"/>
</dbReference>
<evidence type="ECO:0000256" key="1">
    <source>
        <dbReference type="ARBA" id="ARBA00022670"/>
    </source>
</evidence>
<sequence>MKNKTIKPDFRERIIEKGVETLSDKELIAVLLRTGVKGCSVSVLAEKVKKAISATEKRDLPFVLAAFPGIGKDKQAVILSALELGRRFYGSPGQIIKTAKDVYEVLRHYAFENQEHFICIALNGAHEILEVRVVSIGTVNKTLVHPREVFSSPLKLRSAAIIISHNHPSGQLSPSQEDIQLTLKLKEAGELLGIPVLDHVIISKKGFYSITV</sequence>
<gene>
    <name evidence="8" type="primary">radC</name>
    <name evidence="8" type="ORF">IAA81_01730</name>
</gene>
<dbReference type="NCBIfam" id="TIGR00608">
    <property type="entry name" value="radc"/>
    <property type="match status" value="1"/>
</dbReference>
<dbReference type="InterPro" id="IPR001405">
    <property type="entry name" value="UPF0758"/>
</dbReference>
<keyword evidence="1" id="KW-0645">Protease</keyword>
<dbReference type="Pfam" id="PF04002">
    <property type="entry name" value="RadC"/>
    <property type="match status" value="1"/>
</dbReference>
<comment type="caution">
    <text evidence="8">The sequence shown here is derived from an EMBL/GenBank/DDBJ whole genome shotgun (WGS) entry which is preliminary data.</text>
</comment>
<dbReference type="EMBL" id="JADIMM010000023">
    <property type="protein sequence ID" value="MBO8456930.1"/>
    <property type="molecule type" value="Genomic_DNA"/>
</dbReference>
<evidence type="ECO:0000256" key="4">
    <source>
        <dbReference type="ARBA" id="ARBA00022833"/>
    </source>
</evidence>
<dbReference type="InterPro" id="IPR046778">
    <property type="entry name" value="UPF0758_N"/>
</dbReference>
<keyword evidence="5" id="KW-0482">Metalloprotease</keyword>
<name>A0A9D9HN99_9SPIR</name>
<keyword evidence="2" id="KW-0479">Metal-binding</keyword>
<accession>A0A9D9HN99</accession>
<dbReference type="CDD" id="cd08071">
    <property type="entry name" value="MPN_DUF2466"/>
    <property type="match status" value="1"/>
</dbReference>
<evidence type="ECO:0000259" key="7">
    <source>
        <dbReference type="PROSITE" id="PS50249"/>
    </source>
</evidence>
<dbReference type="AlphaFoldDB" id="A0A9D9HN99"/>
<dbReference type="Pfam" id="PF20582">
    <property type="entry name" value="UPF0758_N"/>
    <property type="match status" value="1"/>
</dbReference>
<dbReference type="InterPro" id="IPR037518">
    <property type="entry name" value="MPN"/>
</dbReference>
<dbReference type="PANTHER" id="PTHR30471:SF3">
    <property type="entry name" value="UPF0758 PROTEIN YEES-RELATED"/>
    <property type="match status" value="1"/>
</dbReference>
<evidence type="ECO:0000256" key="3">
    <source>
        <dbReference type="ARBA" id="ARBA00022801"/>
    </source>
</evidence>
<dbReference type="PROSITE" id="PS50249">
    <property type="entry name" value="MPN"/>
    <property type="match status" value="1"/>
</dbReference>
<keyword evidence="4" id="KW-0862">Zinc</keyword>
<evidence type="ECO:0000256" key="2">
    <source>
        <dbReference type="ARBA" id="ARBA00022723"/>
    </source>
</evidence>
<evidence type="ECO:0000313" key="9">
    <source>
        <dbReference type="Proteomes" id="UP000823638"/>
    </source>
</evidence>
<protein>
    <submittedName>
        <fullName evidence="8">DNA repair protein RadC</fullName>
    </submittedName>
</protein>
<feature type="domain" description="MPN" evidence="7">
    <location>
        <begin position="95"/>
        <end position="212"/>
    </location>
</feature>
<dbReference type="GO" id="GO:0006508">
    <property type="term" value="P:proteolysis"/>
    <property type="evidence" value="ECO:0007669"/>
    <property type="project" value="UniProtKB-KW"/>
</dbReference>
<evidence type="ECO:0000256" key="6">
    <source>
        <dbReference type="RuleBase" id="RU003797"/>
    </source>
</evidence>
<dbReference type="PROSITE" id="PS01302">
    <property type="entry name" value="UPF0758"/>
    <property type="match status" value="1"/>
</dbReference>
<dbReference type="Gene3D" id="3.40.140.10">
    <property type="entry name" value="Cytidine Deaminase, domain 2"/>
    <property type="match status" value="1"/>
</dbReference>
<evidence type="ECO:0000313" key="8">
    <source>
        <dbReference type="EMBL" id="MBO8456930.1"/>
    </source>
</evidence>
<organism evidence="8 9">
    <name type="scientific">Candidatus Gallitreponema excrementavium</name>
    <dbReference type="NCBI Taxonomy" id="2840840"/>
    <lineage>
        <taxon>Bacteria</taxon>
        <taxon>Pseudomonadati</taxon>
        <taxon>Spirochaetota</taxon>
        <taxon>Spirochaetia</taxon>
        <taxon>Spirochaetales</taxon>
        <taxon>Candidatus Gallitreponema</taxon>
    </lineage>
</organism>
<comment type="similarity">
    <text evidence="6">Belongs to the UPF0758 family.</text>
</comment>
<dbReference type="InterPro" id="IPR020891">
    <property type="entry name" value="UPF0758_CS"/>
</dbReference>
<evidence type="ECO:0000256" key="5">
    <source>
        <dbReference type="ARBA" id="ARBA00023049"/>
    </source>
</evidence>
<dbReference type="InterPro" id="IPR025657">
    <property type="entry name" value="RadC_JAB"/>
</dbReference>
<dbReference type="NCBIfam" id="NF000642">
    <property type="entry name" value="PRK00024.1"/>
    <property type="match status" value="1"/>
</dbReference>
<dbReference type="Proteomes" id="UP000823638">
    <property type="component" value="Unassembled WGS sequence"/>
</dbReference>
<dbReference type="PANTHER" id="PTHR30471">
    <property type="entry name" value="DNA REPAIR PROTEIN RADC"/>
    <property type="match status" value="1"/>
</dbReference>